<dbReference type="EMBL" id="CDMZ01002314">
    <property type="protein sequence ID" value="CEM41822.1"/>
    <property type="molecule type" value="Genomic_DNA"/>
</dbReference>
<feature type="region of interest" description="Disordered" evidence="1">
    <location>
        <begin position="27"/>
        <end position="91"/>
    </location>
</feature>
<feature type="compositionally biased region" description="Basic and acidic residues" evidence="1">
    <location>
        <begin position="200"/>
        <end position="210"/>
    </location>
</feature>
<dbReference type="AlphaFoldDB" id="A0A0G4HCR4"/>
<dbReference type="PhylomeDB" id="A0A0G4HCR4"/>
<feature type="compositionally biased region" description="Basic and acidic residues" evidence="1">
    <location>
        <begin position="241"/>
        <end position="265"/>
    </location>
</feature>
<evidence type="ECO:0000256" key="1">
    <source>
        <dbReference type="SAM" id="MobiDB-lite"/>
    </source>
</evidence>
<protein>
    <submittedName>
        <fullName evidence="2">Uncharacterized protein</fullName>
    </submittedName>
</protein>
<feature type="compositionally biased region" description="Low complexity" evidence="1">
    <location>
        <begin position="27"/>
        <end position="43"/>
    </location>
</feature>
<sequence>MVHTQKQIADLKDELLQRVQEMFSQFLQQQQRSEQAPAPVAPRVSPPEPTCETVTVVFSRNDRRPLEPLPRRVPSRSSYGTPAVSAEEDTQATSVVTFSNAVHGEKKTESCQTKMSPQGGDRRPTTADRGTDTNDLLKLTLPPTVSLTMEAGTQTEKPCTKDAEIQTDTDDDSNAFLQTLSGAADVSGGISFSTLSDLLPSRREDDHDMPADDNSESGRPESGPSLSVAATEQPEVLPEGQTEKGSERHHHDTMEQAADREKKIEFIPTRPRKSAKGPIGSWTEELGLPVITDDATVTPSPVEHLQQTKEEMLREYVSQESDSLLQWKLSYLTNRGGVYRLLRRASEDEQPDWHTSMSKLDLTEKEAVINALRSKMLSYTAAEPVDFEVDHLLDALDQDNGLPLALLPLTDLLTLNGGIFSNAHGHPNIVYIPKPMQSHTWKSINNKDTHVDPWEFWRITRCTAGGKRIWIQDNRLEIIGKDLEDELRGRIEKTLGFLLHPLKVDSDDLRHTSSLRDLLPFLKKNAEIRQLLQNLYIISHPTKFANLLKRSVIQGNGGTRTFMDSHDQILPDSPPGDHTGKPENVKTWEKWRKQEEEHALLQHQTRMCVIMKLHPRETKEEREKHMNFIRKLLYVAFDECGD</sequence>
<gene>
    <name evidence="2" type="ORF">Cvel_26274</name>
</gene>
<feature type="region of interest" description="Disordered" evidence="1">
    <location>
        <begin position="200"/>
        <end position="266"/>
    </location>
</feature>
<feature type="region of interest" description="Disordered" evidence="1">
    <location>
        <begin position="103"/>
        <end position="137"/>
    </location>
</feature>
<reference evidence="2" key="1">
    <citation type="submission" date="2014-11" db="EMBL/GenBank/DDBJ databases">
        <authorList>
            <person name="Otto D Thomas"/>
            <person name="Naeem Raeece"/>
        </authorList>
    </citation>
    <scope>NUCLEOTIDE SEQUENCE</scope>
</reference>
<feature type="compositionally biased region" description="Basic and acidic residues" evidence="1">
    <location>
        <begin position="60"/>
        <end position="70"/>
    </location>
</feature>
<feature type="compositionally biased region" description="Basic and acidic residues" evidence="1">
    <location>
        <begin position="120"/>
        <end position="132"/>
    </location>
</feature>
<evidence type="ECO:0000313" key="2">
    <source>
        <dbReference type="EMBL" id="CEM41822.1"/>
    </source>
</evidence>
<accession>A0A0G4HCR4</accession>
<name>A0A0G4HCR4_9ALVE</name>
<proteinExistence type="predicted"/>
<dbReference type="VEuPathDB" id="CryptoDB:Cvel_26274"/>
<organism evidence="2">
    <name type="scientific">Chromera velia CCMP2878</name>
    <dbReference type="NCBI Taxonomy" id="1169474"/>
    <lineage>
        <taxon>Eukaryota</taxon>
        <taxon>Sar</taxon>
        <taxon>Alveolata</taxon>
        <taxon>Colpodellida</taxon>
        <taxon>Chromeraceae</taxon>
        <taxon>Chromera</taxon>
    </lineage>
</organism>